<keyword evidence="2" id="KW-0812">Transmembrane</keyword>
<evidence type="ECO:0000313" key="3">
    <source>
        <dbReference type="EMBL" id="KLU90735.1"/>
    </source>
</evidence>
<sequence length="592" mass="63767">MLTTVGLCMAQLKWSHFITARSSSSSSSSAAAAKPLSEFYAIDQASRGPVGSLAALPAVLAMPLVLVGALVMVAAGGFDFAVQQLVSLEPRAAAVQLAVEAGETFVPRAQFFRQNRHHHHQHHGRIPTVFAPGTGLVAAIDNGCGGDPAAVDVTATCPTGNCTFPVFNTLAMCSRCVDIRAQLRRVALEPRPDDGSNSTVYEVQWIAPGNATLIQRVVGLASNGSTLNQTFVVSSAAGTQWPALGWPDDAVAPLGLTVIKFRYRPLAVDAVDAPPLAAWQCGISPCVRTLAVSVVNGRQHTSVLAEYKNDTQLATWMHRRGRGSYSLRPPVVTDEERAAAAMMRRNSSSKAAKKHTARPLRLRPDMMHRFEISHAAMSLLADVLKAFFEGTYELGHQTRMSEDRGLVDPPSGRGPYYLDATRDVPGLMANVSDALTSYFRRQQQMRSRSRSRFPANNTTANSTTPYQNTTTTTRRGMVRGVATTEQVLVSVAWAWLSMPILLVACSAMLLVATAVNSSATGAPLWKDSCLPMIFHGLGESGLPVKFRGGKGTRAEMRAVARRLNVAICQEEEDPDRVKFVAESEVPAFPRSG</sequence>
<keyword evidence="2" id="KW-1133">Transmembrane helix</keyword>
<feature type="region of interest" description="Disordered" evidence="1">
    <location>
        <begin position="446"/>
        <end position="470"/>
    </location>
</feature>
<dbReference type="OrthoDB" id="5242705at2759"/>
<gene>
    <name evidence="3" type="ORF">MAPG_10587</name>
</gene>
<evidence type="ECO:0000256" key="2">
    <source>
        <dbReference type="SAM" id="Phobius"/>
    </source>
</evidence>
<evidence type="ECO:0000313" key="4">
    <source>
        <dbReference type="EnsemblFungi" id="MAPG_10587T0"/>
    </source>
</evidence>
<dbReference type="InterPro" id="IPR021514">
    <property type="entry name" value="DUF3176"/>
</dbReference>
<dbReference type="PANTHER" id="PTHR35394:SF5">
    <property type="entry name" value="DUF3176 DOMAIN-CONTAINING PROTEIN"/>
    <property type="match status" value="1"/>
</dbReference>
<reference evidence="4" key="4">
    <citation type="journal article" date="2015" name="G3 (Bethesda)">
        <title>Genome sequences of three phytopathogenic species of the Magnaporthaceae family of fungi.</title>
        <authorList>
            <person name="Okagaki L.H."/>
            <person name="Nunes C.C."/>
            <person name="Sailsbery J."/>
            <person name="Clay B."/>
            <person name="Brown D."/>
            <person name="John T."/>
            <person name="Oh Y."/>
            <person name="Young N."/>
            <person name="Fitzgerald M."/>
            <person name="Haas B.J."/>
            <person name="Zeng Q."/>
            <person name="Young S."/>
            <person name="Adiconis X."/>
            <person name="Fan L."/>
            <person name="Levin J.Z."/>
            <person name="Mitchell T.K."/>
            <person name="Okubara P.A."/>
            <person name="Farman M.L."/>
            <person name="Kohn L.M."/>
            <person name="Birren B."/>
            <person name="Ma L.-J."/>
            <person name="Dean R.A."/>
        </authorList>
    </citation>
    <scope>NUCLEOTIDE SEQUENCE</scope>
    <source>
        <strain evidence="4">ATCC 64411 / 73-15</strain>
    </source>
</reference>
<reference evidence="4" key="5">
    <citation type="submission" date="2015-06" db="UniProtKB">
        <authorList>
            <consortium name="EnsemblFungi"/>
        </authorList>
    </citation>
    <scope>IDENTIFICATION</scope>
    <source>
        <strain evidence="4">ATCC 64411</strain>
    </source>
</reference>
<dbReference type="eggNOG" id="ENOG502R6E2">
    <property type="taxonomic scope" value="Eukaryota"/>
</dbReference>
<reference evidence="3" key="2">
    <citation type="submission" date="2010-05" db="EMBL/GenBank/DDBJ databases">
        <title>The Genome Sequence of Magnaporthe poae strain ATCC 64411.</title>
        <authorList>
            <consortium name="The Broad Institute Genome Sequencing Platform"/>
            <consortium name="Broad Institute Genome Sequencing Center for Infectious Disease"/>
            <person name="Ma L.-J."/>
            <person name="Dead R."/>
            <person name="Young S."/>
            <person name="Zeng Q."/>
            <person name="Koehrsen M."/>
            <person name="Alvarado L."/>
            <person name="Berlin A."/>
            <person name="Chapman S.B."/>
            <person name="Chen Z."/>
            <person name="Freedman E."/>
            <person name="Gellesch M."/>
            <person name="Goldberg J."/>
            <person name="Griggs A."/>
            <person name="Gujja S."/>
            <person name="Heilman E.R."/>
            <person name="Heiman D."/>
            <person name="Hepburn T."/>
            <person name="Howarth C."/>
            <person name="Jen D."/>
            <person name="Larson L."/>
            <person name="Mehta T."/>
            <person name="Neiman D."/>
            <person name="Pearson M."/>
            <person name="Roberts A."/>
            <person name="Saif S."/>
            <person name="Shea T."/>
            <person name="Shenoy N."/>
            <person name="Sisk P."/>
            <person name="Stolte C."/>
            <person name="Sykes S."/>
            <person name="Walk T."/>
            <person name="White J."/>
            <person name="Yandava C."/>
            <person name="Haas B."/>
            <person name="Nusbaum C."/>
            <person name="Birren B."/>
        </authorList>
    </citation>
    <scope>NUCLEOTIDE SEQUENCE</scope>
    <source>
        <strain evidence="3">ATCC 64411</strain>
    </source>
</reference>
<accession>A0A0C4ECZ7</accession>
<reference evidence="5" key="1">
    <citation type="submission" date="2010-05" db="EMBL/GenBank/DDBJ databases">
        <title>The genome sequence of Magnaporthe poae strain ATCC 64411.</title>
        <authorList>
            <person name="Ma L.-J."/>
            <person name="Dead R."/>
            <person name="Young S."/>
            <person name="Zeng Q."/>
            <person name="Koehrsen M."/>
            <person name="Alvarado L."/>
            <person name="Berlin A."/>
            <person name="Chapman S.B."/>
            <person name="Chen Z."/>
            <person name="Freedman E."/>
            <person name="Gellesch M."/>
            <person name="Goldberg J."/>
            <person name="Griggs A."/>
            <person name="Gujja S."/>
            <person name="Heilman E.R."/>
            <person name="Heiman D."/>
            <person name="Hepburn T."/>
            <person name="Howarth C."/>
            <person name="Jen D."/>
            <person name="Larson L."/>
            <person name="Mehta T."/>
            <person name="Neiman D."/>
            <person name="Pearson M."/>
            <person name="Roberts A."/>
            <person name="Saif S."/>
            <person name="Shea T."/>
            <person name="Shenoy N."/>
            <person name="Sisk P."/>
            <person name="Stolte C."/>
            <person name="Sykes S."/>
            <person name="Walk T."/>
            <person name="White J."/>
            <person name="Yandava C."/>
            <person name="Haas B."/>
            <person name="Nusbaum C."/>
            <person name="Birren B."/>
        </authorList>
    </citation>
    <scope>NUCLEOTIDE SEQUENCE [LARGE SCALE GENOMIC DNA]</scope>
    <source>
        <strain evidence="5">ATCC 64411 / 73-15</strain>
    </source>
</reference>
<dbReference type="VEuPathDB" id="FungiDB:MAPG_10587"/>
<evidence type="ECO:0000313" key="5">
    <source>
        <dbReference type="Proteomes" id="UP000011715"/>
    </source>
</evidence>
<proteinExistence type="predicted"/>
<reference evidence="3" key="3">
    <citation type="submission" date="2011-03" db="EMBL/GenBank/DDBJ databases">
        <title>Annotation of Magnaporthe poae ATCC 64411.</title>
        <authorList>
            <person name="Ma L.-J."/>
            <person name="Dead R."/>
            <person name="Young S.K."/>
            <person name="Zeng Q."/>
            <person name="Gargeya S."/>
            <person name="Fitzgerald M."/>
            <person name="Haas B."/>
            <person name="Abouelleil A."/>
            <person name="Alvarado L."/>
            <person name="Arachchi H.M."/>
            <person name="Berlin A."/>
            <person name="Brown A."/>
            <person name="Chapman S.B."/>
            <person name="Chen Z."/>
            <person name="Dunbar C."/>
            <person name="Freedman E."/>
            <person name="Gearin G."/>
            <person name="Gellesch M."/>
            <person name="Goldberg J."/>
            <person name="Griggs A."/>
            <person name="Gujja S."/>
            <person name="Heiman D."/>
            <person name="Howarth C."/>
            <person name="Larson L."/>
            <person name="Lui A."/>
            <person name="MacDonald P.J.P."/>
            <person name="Mehta T."/>
            <person name="Montmayeur A."/>
            <person name="Murphy C."/>
            <person name="Neiman D."/>
            <person name="Pearson M."/>
            <person name="Priest M."/>
            <person name="Roberts A."/>
            <person name="Saif S."/>
            <person name="Shea T."/>
            <person name="Shenoy N."/>
            <person name="Sisk P."/>
            <person name="Stolte C."/>
            <person name="Sykes S."/>
            <person name="Yandava C."/>
            <person name="Wortman J."/>
            <person name="Nusbaum C."/>
            <person name="Birren B."/>
        </authorList>
    </citation>
    <scope>NUCLEOTIDE SEQUENCE</scope>
    <source>
        <strain evidence="3">ATCC 64411</strain>
    </source>
</reference>
<dbReference type="EnsemblFungi" id="MAPG_10587T0">
    <property type="protein sequence ID" value="MAPG_10587T0"/>
    <property type="gene ID" value="MAPG_10587"/>
</dbReference>
<dbReference type="Proteomes" id="UP000011715">
    <property type="component" value="Unassembled WGS sequence"/>
</dbReference>
<dbReference type="EMBL" id="ADBL01002366">
    <property type="status" value="NOT_ANNOTATED_CDS"/>
    <property type="molecule type" value="Genomic_DNA"/>
</dbReference>
<dbReference type="PANTHER" id="PTHR35394">
    <property type="entry name" value="DUF3176 DOMAIN-CONTAINING PROTEIN"/>
    <property type="match status" value="1"/>
</dbReference>
<name>A0A0C4ECZ7_MAGP6</name>
<dbReference type="STRING" id="644358.A0A0C4ECZ7"/>
<protein>
    <submittedName>
        <fullName evidence="3 4">Uncharacterized protein</fullName>
    </submittedName>
</protein>
<dbReference type="AlphaFoldDB" id="A0A0C4ECZ7"/>
<evidence type="ECO:0000256" key="1">
    <source>
        <dbReference type="SAM" id="MobiDB-lite"/>
    </source>
</evidence>
<organism evidence="4 5">
    <name type="scientific">Magnaporthiopsis poae (strain ATCC 64411 / 73-15)</name>
    <name type="common">Kentucky bluegrass fungus</name>
    <name type="synonym">Magnaporthe poae</name>
    <dbReference type="NCBI Taxonomy" id="644358"/>
    <lineage>
        <taxon>Eukaryota</taxon>
        <taxon>Fungi</taxon>
        <taxon>Dikarya</taxon>
        <taxon>Ascomycota</taxon>
        <taxon>Pezizomycotina</taxon>
        <taxon>Sordariomycetes</taxon>
        <taxon>Sordariomycetidae</taxon>
        <taxon>Magnaporthales</taxon>
        <taxon>Magnaporthaceae</taxon>
        <taxon>Magnaporthiopsis</taxon>
    </lineage>
</organism>
<dbReference type="Pfam" id="PF11374">
    <property type="entry name" value="DUF3176"/>
    <property type="match status" value="1"/>
</dbReference>
<feature type="transmembrane region" description="Helical" evidence="2">
    <location>
        <begin position="54"/>
        <end position="82"/>
    </location>
</feature>
<keyword evidence="2" id="KW-0472">Membrane</keyword>
<feature type="compositionally biased region" description="Low complexity" evidence="1">
    <location>
        <begin position="455"/>
        <end position="470"/>
    </location>
</feature>
<keyword evidence="5" id="KW-1185">Reference proteome</keyword>
<dbReference type="EMBL" id="GL876975">
    <property type="protein sequence ID" value="KLU90735.1"/>
    <property type="molecule type" value="Genomic_DNA"/>
</dbReference>